<dbReference type="PROSITE" id="PS50110">
    <property type="entry name" value="RESPONSE_REGULATORY"/>
    <property type="match status" value="1"/>
</dbReference>
<dbReference type="InterPro" id="IPR058245">
    <property type="entry name" value="NreC/VraR/RcsB-like_REC"/>
</dbReference>
<evidence type="ECO:0000313" key="6">
    <source>
        <dbReference type="EMBL" id="GAA1765763.1"/>
    </source>
</evidence>
<dbReference type="InterPro" id="IPR011006">
    <property type="entry name" value="CheY-like_superfamily"/>
</dbReference>
<sequence length="229" mass="24724">MNERKPMSSPAKVLVVDDQQLMLRALRVFIDAEEDLAVVGEAQNGRAAIEQCLALRPDVVVMDLQMPVLDGVEATRAITHAHPDVKVLAVTTFHSEEWVIPALKAGASGYVVKDSEPHEIVGAVRSVLAGEAAISRRVAATLIRSVVAEPARPRPEEVTAEGGLTEREREVVTLLCEGLSNREIAAALFLSEPTVKSHLSHILSKMGVRDRVQAVIKAYRTGLVAMPSS</sequence>
<organism evidence="6 7">
    <name type="scientific">Kocuria aegyptia</name>
    <dbReference type="NCBI Taxonomy" id="330943"/>
    <lineage>
        <taxon>Bacteria</taxon>
        <taxon>Bacillati</taxon>
        <taxon>Actinomycetota</taxon>
        <taxon>Actinomycetes</taxon>
        <taxon>Micrococcales</taxon>
        <taxon>Micrococcaceae</taxon>
        <taxon>Kocuria</taxon>
    </lineage>
</organism>
<evidence type="ECO:0000256" key="3">
    <source>
        <dbReference type="PROSITE-ProRule" id="PRU00169"/>
    </source>
</evidence>
<dbReference type="Pfam" id="PF00072">
    <property type="entry name" value="Response_reg"/>
    <property type="match status" value="1"/>
</dbReference>
<dbReference type="PRINTS" id="PR00038">
    <property type="entry name" value="HTHLUXR"/>
</dbReference>
<dbReference type="SMART" id="SM00421">
    <property type="entry name" value="HTH_LUXR"/>
    <property type="match status" value="1"/>
</dbReference>
<comment type="caution">
    <text evidence="6">The sequence shown here is derived from an EMBL/GenBank/DDBJ whole genome shotgun (WGS) entry which is preliminary data.</text>
</comment>
<evidence type="ECO:0000259" key="4">
    <source>
        <dbReference type="PROSITE" id="PS50043"/>
    </source>
</evidence>
<proteinExistence type="predicted"/>
<dbReference type="EMBL" id="BAAAOA010000029">
    <property type="protein sequence ID" value="GAA1765763.1"/>
    <property type="molecule type" value="Genomic_DNA"/>
</dbReference>
<feature type="domain" description="Response regulatory" evidence="5">
    <location>
        <begin position="12"/>
        <end position="128"/>
    </location>
</feature>
<dbReference type="InterPro" id="IPR016032">
    <property type="entry name" value="Sig_transdc_resp-reg_C-effctor"/>
</dbReference>
<dbReference type="Gene3D" id="3.40.50.2300">
    <property type="match status" value="1"/>
</dbReference>
<evidence type="ECO:0000256" key="1">
    <source>
        <dbReference type="ARBA" id="ARBA00022553"/>
    </source>
</evidence>
<dbReference type="Pfam" id="PF00196">
    <property type="entry name" value="GerE"/>
    <property type="match status" value="1"/>
</dbReference>
<dbReference type="PROSITE" id="PS50043">
    <property type="entry name" value="HTH_LUXR_2"/>
    <property type="match status" value="1"/>
</dbReference>
<dbReference type="SMART" id="SM00448">
    <property type="entry name" value="REC"/>
    <property type="match status" value="1"/>
</dbReference>
<protein>
    <submittedName>
        <fullName evidence="6">Response regulator transcription factor</fullName>
    </submittedName>
</protein>
<dbReference type="InterPro" id="IPR000792">
    <property type="entry name" value="Tscrpt_reg_LuxR_C"/>
</dbReference>
<evidence type="ECO:0000313" key="7">
    <source>
        <dbReference type="Proteomes" id="UP001501204"/>
    </source>
</evidence>
<dbReference type="PANTHER" id="PTHR43214">
    <property type="entry name" value="TWO-COMPONENT RESPONSE REGULATOR"/>
    <property type="match status" value="1"/>
</dbReference>
<dbReference type="InterPro" id="IPR039420">
    <property type="entry name" value="WalR-like"/>
</dbReference>
<accession>A0ABN2KTI7</accession>
<dbReference type="CDD" id="cd17535">
    <property type="entry name" value="REC_NarL-like"/>
    <property type="match status" value="1"/>
</dbReference>
<name>A0ABN2KTI7_9MICC</name>
<keyword evidence="2" id="KW-0238">DNA-binding</keyword>
<keyword evidence="1 3" id="KW-0597">Phosphoprotein</keyword>
<dbReference type="RefSeq" id="WP_344123084.1">
    <property type="nucleotide sequence ID" value="NZ_BAAAOA010000029.1"/>
</dbReference>
<dbReference type="CDD" id="cd06170">
    <property type="entry name" value="LuxR_C_like"/>
    <property type="match status" value="1"/>
</dbReference>
<dbReference type="InterPro" id="IPR001789">
    <property type="entry name" value="Sig_transdc_resp-reg_receiver"/>
</dbReference>
<evidence type="ECO:0000259" key="5">
    <source>
        <dbReference type="PROSITE" id="PS50110"/>
    </source>
</evidence>
<dbReference type="PROSITE" id="PS00622">
    <property type="entry name" value="HTH_LUXR_1"/>
    <property type="match status" value="1"/>
</dbReference>
<dbReference type="PANTHER" id="PTHR43214:SF43">
    <property type="entry name" value="TWO-COMPONENT RESPONSE REGULATOR"/>
    <property type="match status" value="1"/>
</dbReference>
<keyword evidence="7" id="KW-1185">Reference proteome</keyword>
<dbReference type="SUPFAM" id="SSF52172">
    <property type="entry name" value="CheY-like"/>
    <property type="match status" value="1"/>
</dbReference>
<dbReference type="SUPFAM" id="SSF46894">
    <property type="entry name" value="C-terminal effector domain of the bipartite response regulators"/>
    <property type="match status" value="1"/>
</dbReference>
<dbReference type="Proteomes" id="UP001501204">
    <property type="component" value="Unassembled WGS sequence"/>
</dbReference>
<gene>
    <name evidence="6" type="ORF">GCM10009767_25520</name>
</gene>
<reference evidence="6 7" key="1">
    <citation type="journal article" date="2019" name="Int. J. Syst. Evol. Microbiol.">
        <title>The Global Catalogue of Microorganisms (GCM) 10K type strain sequencing project: providing services to taxonomists for standard genome sequencing and annotation.</title>
        <authorList>
            <consortium name="The Broad Institute Genomics Platform"/>
            <consortium name="The Broad Institute Genome Sequencing Center for Infectious Disease"/>
            <person name="Wu L."/>
            <person name="Ma J."/>
        </authorList>
    </citation>
    <scope>NUCLEOTIDE SEQUENCE [LARGE SCALE GENOMIC DNA]</scope>
    <source>
        <strain evidence="6 7">JCM 14735</strain>
    </source>
</reference>
<evidence type="ECO:0000256" key="2">
    <source>
        <dbReference type="ARBA" id="ARBA00023125"/>
    </source>
</evidence>
<feature type="modified residue" description="4-aspartylphosphate" evidence="3">
    <location>
        <position position="63"/>
    </location>
</feature>
<feature type="domain" description="HTH luxR-type" evidence="4">
    <location>
        <begin position="157"/>
        <end position="222"/>
    </location>
</feature>